<dbReference type="AlphaFoldDB" id="A0A1H3XZ09"/>
<organism evidence="1 2">
    <name type="scientific">Acidovorax soli</name>
    <dbReference type="NCBI Taxonomy" id="592050"/>
    <lineage>
        <taxon>Bacteria</taxon>
        <taxon>Pseudomonadati</taxon>
        <taxon>Pseudomonadota</taxon>
        <taxon>Betaproteobacteria</taxon>
        <taxon>Burkholderiales</taxon>
        <taxon>Comamonadaceae</taxon>
        <taxon>Acidovorax</taxon>
    </lineage>
</organism>
<keyword evidence="2" id="KW-1185">Reference proteome</keyword>
<name>A0A1H3XZ09_9BURK</name>
<gene>
    <name evidence="1" type="ORF">SAMN05421875_104204</name>
</gene>
<accession>A0A1H3XZ09</accession>
<dbReference type="EMBL" id="FNQJ01000004">
    <property type="protein sequence ID" value="SEA04606.1"/>
    <property type="molecule type" value="Genomic_DNA"/>
</dbReference>
<proteinExistence type="predicted"/>
<protein>
    <submittedName>
        <fullName evidence="1">Uncharacterized protein</fullName>
    </submittedName>
</protein>
<evidence type="ECO:0000313" key="2">
    <source>
        <dbReference type="Proteomes" id="UP000199002"/>
    </source>
</evidence>
<evidence type="ECO:0000313" key="1">
    <source>
        <dbReference type="EMBL" id="SEA04606.1"/>
    </source>
</evidence>
<dbReference type="Proteomes" id="UP000199002">
    <property type="component" value="Unassembled WGS sequence"/>
</dbReference>
<reference evidence="2" key="1">
    <citation type="submission" date="2016-10" db="EMBL/GenBank/DDBJ databases">
        <authorList>
            <person name="Varghese N."/>
            <person name="Submissions S."/>
        </authorList>
    </citation>
    <scope>NUCLEOTIDE SEQUENCE [LARGE SCALE GENOMIC DNA]</scope>
    <source>
        <strain evidence="2">DSM 25157</strain>
    </source>
</reference>
<sequence length="207" mass="20287">MEGFWTGKSAAGFDVALAVLENGDTWGVVTSNGILYSALQGKTTSSGGTLTGTGREFSLSSGMVASATYSGTYTAKTRTDVRLSSGNSFTGAYSAAYDQPASLAALAGTYAGSGVGTGAGAQSMAVTISASGAISVPPSLGCSASGSAAPRASGKNIFDLRITFTGATCTLGDGATASGVAYYEGGALIAMGLLPSQTAGFIFAGRK</sequence>